<accession>A0A5M3XL49</accession>
<feature type="signal peptide" evidence="5">
    <location>
        <begin position="1"/>
        <end position="31"/>
    </location>
</feature>
<dbReference type="OrthoDB" id="5240629at2"/>
<proteinExistence type="inferred from homology"/>
<evidence type="ECO:0000259" key="6">
    <source>
        <dbReference type="Pfam" id="PF00496"/>
    </source>
</evidence>
<dbReference type="GO" id="GO:0042597">
    <property type="term" value="C:periplasmic space"/>
    <property type="evidence" value="ECO:0007669"/>
    <property type="project" value="UniProtKB-ARBA"/>
</dbReference>
<reference evidence="7 8" key="1">
    <citation type="submission" date="2019-10" db="EMBL/GenBank/DDBJ databases">
        <title>Whole genome shotgun sequence of Acrocarpospora pleiomorpha NBRC 16267.</title>
        <authorList>
            <person name="Ichikawa N."/>
            <person name="Kimura A."/>
            <person name="Kitahashi Y."/>
            <person name="Komaki H."/>
            <person name="Oguchi A."/>
        </authorList>
    </citation>
    <scope>NUCLEOTIDE SEQUENCE [LARGE SCALE GENOMIC DNA]</scope>
    <source>
        <strain evidence="7 8">NBRC 16267</strain>
    </source>
</reference>
<dbReference type="Pfam" id="PF00496">
    <property type="entry name" value="SBP_bac_5"/>
    <property type="match status" value="1"/>
</dbReference>
<keyword evidence="4 5" id="KW-0732">Signal</keyword>
<dbReference type="InterPro" id="IPR030678">
    <property type="entry name" value="Peptide/Ni-bd"/>
</dbReference>
<dbReference type="AlphaFoldDB" id="A0A5M3XL49"/>
<feature type="domain" description="Solute-binding protein family 5" evidence="6">
    <location>
        <begin position="94"/>
        <end position="450"/>
    </location>
</feature>
<sequence>MRLTASRLQKRRRPPAVVISGVALAAATVLAACAPGGGAASGGSATPRQAGTLKIGLSGDPGCLDPQQNGNASSINISRQLVDSLTYLDPDTGTIEPWLASSWTVNENATQFTFTLRDGVTFSDGSGVTAAVVKENLDTVVKLGAATSLVTGYLGGYEKTTVLDDHTVRVDFSQPNAGFLQATSVVQLGILSAGTVAKTAEQRCQADGLVGSGPFVLKSYTPNQSAVLTRRPGYAWPSAVARHGGEAHLDSIEFHIVSEASVRTGSLRSGQLDAITDVQPDDEATLKSGGFTILARANPGVVNTLFPKPTSEFAADATIREAIQIGLDRAQLTSVLSGSYQPATSVLAKTTPGYKDGQGALKSDPAAAGKLLDDAGWVKGGDGIRVKNGKRLSPDVVYISTVVTNQSVLEVVQQQLKDLGVELKLRPLAVADYLKAAQDPKVNFTFGNFTRPDLDVLRSAFSSTAAVTAKETSDSLEKLYVEEQSAADTAARNGIGGEIQDQLIENAYAIPVYELSQVAAVSAAVQGLGFESSSRLIFYDTWLGK</sequence>
<evidence type="ECO:0000256" key="2">
    <source>
        <dbReference type="ARBA" id="ARBA00005695"/>
    </source>
</evidence>
<gene>
    <name evidence="7" type="ORF">Aple_043620</name>
</gene>
<dbReference type="PIRSF" id="PIRSF002741">
    <property type="entry name" value="MppA"/>
    <property type="match status" value="1"/>
</dbReference>
<organism evidence="7 8">
    <name type="scientific">Acrocarpospora pleiomorpha</name>
    <dbReference type="NCBI Taxonomy" id="90975"/>
    <lineage>
        <taxon>Bacteria</taxon>
        <taxon>Bacillati</taxon>
        <taxon>Actinomycetota</taxon>
        <taxon>Actinomycetes</taxon>
        <taxon>Streptosporangiales</taxon>
        <taxon>Streptosporangiaceae</taxon>
        <taxon>Acrocarpospora</taxon>
    </lineage>
</organism>
<dbReference type="SUPFAM" id="SSF53850">
    <property type="entry name" value="Periplasmic binding protein-like II"/>
    <property type="match status" value="1"/>
</dbReference>
<dbReference type="GO" id="GO:0030313">
    <property type="term" value="C:cell envelope"/>
    <property type="evidence" value="ECO:0007669"/>
    <property type="project" value="UniProtKB-SubCell"/>
</dbReference>
<comment type="caution">
    <text evidence="7">The sequence shown here is derived from an EMBL/GenBank/DDBJ whole genome shotgun (WGS) entry which is preliminary data.</text>
</comment>
<comment type="subcellular location">
    <subcellularLocation>
        <location evidence="1">Cell envelope</location>
    </subcellularLocation>
</comment>
<dbReference type="InterPro" id="IPR000914">
    <property type="entry name" value="SBP_5_dom"/>
</dbReference>
<dbReference type="Gene3D" id="3.10.105.10">
    <property type="entry name" value="Dipeptide-binding Protein, Domain 3"/>
    <property type="match status" value="1"/>
</dbReference>
<comment type="similarity">
    <text evidence="2">Belongs to the bacterial solute-binding protein 5 family.</text>
</comment>
<dbReference type="PANTHER" id="PTHR30290">
    <property type="entry name" value="PERIPLASMIC BINDING COMPONENT OF ABC TRANSPORTER"/>
    <property type="match status" value="1"/>
</dbReference>
<evidence type="ECO:0000256" key="3">
    <source>
        <dbReference type="ARBA" id="ARBA00022448"/>
    </source>
</evidence>
<evidence type="ECO:0000256" key="1">
    <source>
        <dbReference type="ARBA" id="ARBA00004196"/>
    </source>
</evidence>
<name>A0A5M3XL49_9ACTN</name>
<dbReference type="GO" id="GO:1904680">
    <property type="term" value="F:peptide transmembrane transporter activity"/>
    <property type="evidence" value="ECO:0007669"/>
    <property type="project" value="TreeGrafter"/>
</dbReference>
<evidence type="ECO:0000313" key="8">
    <source>
        <dbReference type="Proteomes" id="UP000377595"/>
    </source>
</evidence>
<evidence type="ECO:0000256" key="5">
    <source>
        <dbReference type="SAM" id="SignalP"/>
    </source>
</evidence>
<dbReference type="PROSITE" id="PS51257">
    <property type="entry name" value="PROKAR_LIPOPROTEIN"/>
    <property type="match status" value="1"/>
</dbReference>
<dbReference type="Proteomes" id="UP000377595">
    <property type="component" value="Unassembled WGS sequence"/>
</dbReference>
<dbReference type="GO" id="GO:0015833">
    <property type="term" value="P:peptide transport"/>
    <property type="evidence" value="ECO:0007669"/>
    <property type="project" value="TreeGrafter"/>
</dbReference>
<evidence type="ECO:0000313" key="7">
    <source>
        <dbReference type="EMBL" id="GES21466.1"/>
    </source>
</evidence>
<dbReference type="PANTHER" id="PTHR30290:SF10">
    <property type="entry name" value="PERIPLASMIC OLIGOPEPTIDE-BINDING PROTEIN-RELATED"/>
    <property type="match status" value="1"/>
</dbReference>
<dbReference type="EMBL" id="BLAF01000023">
    <property type="protein sequence ID" value="GES21466.1"/>
    <property type="molecule type" value="Genomic_DNA"/>
</dbReference>
<keyword evidence="3" id="KW-0813">Transport</keyword>
<dbReference type="CDD" id="cd08492">
    <property type="entry name" value="PBP2_NikA_DppA_OppA_like_15"/>
    <property type="match status" value="1"/>
</dbReference>
<feature type="chain" id="PRO_5039656338" evidence="5">
    <location>
        <begin position="32"/>
        <end position="545"/>
    </location>
</feature>
<dbReference type="GO" id="GO:0043190">
    <property type="term" value="C:ATP-binding cassette (ABC) transporter complex"/>
    <property type="evidence" value="ECO:0007669"/>
    <property type="project" value="InterPro"/>
</dbReference>
<dbReference type="RefSeq" id="WP_155346449.1">
    <property type="nucleotide sequence ID" value="NZ_BAAAHM010000019.1"/>
</dbReference>
<dbReference type="InterPro" id="IPR039424">
    <property type="entry name" value="SBP_5"/>
</dbReference>
<keyword evidence="8" id="KW-1185">Reference proteome</keyword>
<protein>
    <submittedName>
        <fullName evidence="7">Peptide ABC transporter permease</fullName>
    </submittedName>
</protein>
<dbReference type="Gene3D" id="3.40.190.10">
    <property type="entry name" value="Periplasmic binding protein-like II"/>
    <property type="match status" value="1"/>
</dbReference>
<evidence type="ECO:0000256" key="4">
    <source>
        <dbReference type="ARBA" id="ARBA00022729"/>
    </source>
</evidence>